<feature type="region of interest" description="Disordered" evidence="1">
    <location>
        <begin position="231"/>
        <end position="304"/>
    </location>
</feature>
<feature type="compositionally biased region" description="Pro residues" evidence="1">
    <location>
        <begin position="269"/>
        <end position="279"/>
    </location>
</feature>
<evidence type="ECO:0000256" key="1">
    <source>
        <dbReference type="SAM" id="MobiDB-lite"/>
    </source>
</evidence>
<dbReference type="EMBL" id="RQVS01000004">
    <property type="protein sequence ID" value="RRJ87457.1"/>
    <property type="molecule type" value="Genomic_DNA"/>
</dbReference>
<proteinExistence type="predicted"/>
<comment type="caution">
    <text evidence="3">The sequence shown here is derived from an EMBL/GenBank/DDBJ whole genome shotgun (WGS) entry which is preliminary data.</text>
</comment>
<organism evidence="3 4">
    <name type="scientific">Gulosibacter macacae</name>
    <dbReference type="NCBI Taxonomy" id="2488791"/>
    <lineage>
        <taxon>Bacteria</taxon>
        <taxon>Bacillati</taxon>
        <taxon>Actinomycetota</taxon>
        <taxon>Actinomycetes</taxon>
        <taxon>Micrococcales</taxon>
        <taxon>Microbacteriaceae</taxon>
        <taxon>Gulosibacter</taxon>
    </lineage>
</organism>
<feature type="compositionally biased region" description="Pro residues" evidence="1">
    <location>
        <begin position="286"/>
        <end position="296"/>
    </location>
</feature>
<evidence type="ECO:0000313" key="3">
    <source>
        <dbReference type="EMBL" id="RRJ87457.1"/>
    </source>
</evidence>
<protein>
    <submittedName>
        <fullName evidence="3">Uncharacterized protein</fullName>
    </submittedName>
</protein>
<feature type="region of interest" description="Disordered" evidence="1">
    <location>
        <begin position="1"/>
        <end position="29"/>
    </location>
</feature>
<evidence type="ECO:0000256" key="2">
    <source>
        <dbReference type="SAM" id="Phobius"/>
    </source>
</evidence>
<accession>A0A3P3VYT1</accession>
<keyword evidence="2" id="KW-1133">Transmembrane helix</keyword>
<dbReference type="Proteomes" id="UP000274391">
    <property type="component" value="Unassembled WGS sequence"/>
</dbReference>
<keyword evidence="2" id="KW-0812">Transmembrane</keyword>
<name>A0A3P3VYT1_9MICO</name>
<keyword evidence="2" id="KW-0472">Membrane</keyword>
<sequence>MATSKVDPFDSTDAEPIAVDPGEFSDEGRETARLGATNARMREGGFIAKWRGASNAHRVQWISALSILLIVGLLLPALISYLGAAQRARIEALENSPEATWTVITPEVIAAQAGADGLIGCYAMSSSFVPEPQRDEMKNKLDEIAESASKNDAGLVEKLVEEARSIFVDKYSLALADNVDPLMQEWAYSNWDTDDEVYTAQESLRSHRSMEQIDLLCGDVVTLGNALAKARSEDMQYRTSYIPPDPTTAPPATTAPPETTAPAETQPPATQPPAEPQPQPTVVDPGPQPTNGPQPTGPETTPAG</sequence>
<keyword evidence="4" id="KW-1185">Reference proteome</keyword>
<dbReference type="RefSeq" id="WP_124970271.1">
    <property type="nucleotide sequence ID" value="NZ_RQVS01000004.1"/>
</dbReference>
<reference evidence="3 4" key="1">
    <citation type="submission" date="2018-11" db="EMBL/GenBank/DDBJ databases">
        <title>YIM 102482-1 draft genome.</title>
        <authorList>
            <person name="Li G."/>
            <person name="Jiang Y."/>
        </authorList>
    </citation>
    <scope>NUCLEOTIDE SEQUENCE [LARGE SCALE GENOMIC DNA]</scope>
    <source>
        <strain evidence="3 4">YIM 102482-1</strain>
    </source>
</reference>
<dbReference type="AlphaFoldDB" id="A0A3P3VYT1"/>
<evidence type="ECO:0000313" key="4">
    <source>
        <dbReference type="Proteomes" id="UP000274391"/>
    </source>
</evidence>
<feature type="transmembrane region" description="Helical" evidence="2">
    <location>
        <begin position="61"/>
        <end position="84"/>
    </location>
</feature>
<gene>
    <name evidence="3" type="ORF">EG850_03915</name>
</gene>
<feature type="compositionally biased region" description="Low complexity" evidence="1">
    <location>
        <begin position="250"/>
        <end position="268"/>
    </location>
</feature>
<dbReference type="OrthoDB" id="5118159at2"/>